<sequence length="241" mass="26314">MLCSGDGIGDAHWTDSQQKKQGHKTTVFGGLLCAQGIVMMNKGRASASSPLRLGSLVAWSEDHWGRMPWKLRLLAQLPGGSHSVPQMPYQSHLAMDIPKVSWSVQATCAEFAFHHQHQASGRTASKTAPVLARCGPSEISKTQCRAAGQRKEFRLSSGDVSSAEHLPANLSNFPPTKHFSPAPVKGTWTGVPQVSIALDFKFRNDLTCHYHTALRQNDGRCSFLLRVFGLISRACCLHVSL</sequence>
<evidence type="ECO:0000256" key="1">
    <source>
        <dbReference type="SAM" id="MobiDB-lite"/>
    </source>
</evidence>
<dbReference type="Proteomes" id="UP000182658">
    <property type="component" value="Unassembled WGS sequence"/>
</dbReference>
<evidence type="ECO:0000313" key="3">
    <source>
        <dbReference type="Proteomes" id="UP000182658"/>
    </source>
</evidence>
<dbReference type="InParanoid" id="A0A1J7JSZ0"/>
<feature type="region of interest" description="Disordered" evidence="1">
    <location>
        <begin position="1"/>
        <end position="20"/>
    </location>
</feature>
<protein>
    <submittedName>
        <fullName evidence="2">Uncharacterized protein</fullName>
    </submittedName>
</protein>
<name>A0A1J7JSZ0_9PEZI</name>
<proteinExistence type="predicted"/>
<dbReference type="AlphaFoldDB" id="A0A1J7JSZ0"/>
<dbReference type="EMBL" id="KV875096">
    <property type="protein sequence ID" value="OIW30874.1"/>
    <property type="molecule type" value="Genomic_DNA"/>
</dbReference>
<evidence type="ECO:0000313" key="2">
    <source>
        <dbReference type="EMBL" id="OIW30874.1"/>
    </source>
</evidence>
<keyword evidence="3" id="KW-1185">Reference proteome</keyword>
<organism evidence="2 3">
    <name type="scientific">Coniochaeta ligniaria NRRL 30616</name>
    <dbReference type="NCBI Taxonomy" id="1408157"/>
    <lineage>
        <taxon>Eukaryota</taxon>
        <taxon>Fungi</taxon>
        <taxon>Dikarya</taxon>
        <taxon>Ascomycota</taxon>
        <taxon>Pezizomycotina</taxon>
        <taxon>Sordariomycetes</taxon>
        <taxon>Sordariomycetidae</taxon>
        <taxon>Coniochaetales</taxon>
        <taxon>Coniochaetaceae</taxon>
        <taxon>Coniochaeta</taxon>
    </lineage>
</organism>
<gene>
    <name evidence="2" type="ORF">CONLIGDRAFT_293315</name>
</gene>
<reference evidence="2 3" key="1">
    <citation type="submission" date="2016-10" db="EMBL/GenBank/DDBJ databases">
        <title>Draft genome sequence of Coniochaeta ligniaria NRRL30616, a lignocellulolytic fungus for bioabatement of inhibitors in plant biomass hydrolysates.</title>
        <authorList>
            <consortium name="DOE Joint Genome Institute"/>
            <person name="Jimenez D.J."/>
            <person name="Hector R.E."/>
            <person name="Riley R."/>
            <person name="Sun H."/>
            <person name="Grigoriev I.V."/>
            <person name="Van Elsas J.D."/>
            <person name="Nichols N.N."/>
        </authorList>
    </citation>
    <scope>NUCLEOTIDE SEQUENCE [LARGE SCALE GENOMIC DNA]</scope>
    <source>
        <strain evidence="2 3">NRRL 30616</strain>
    </source>
</reference>
<accession>A0A1J7JSZ0</accession>